<comment type="caution">
    <text evidence="2">The sequence shown here is derived from an EMBL/GenBank/DDBJ whole genome shotgun (WGS) entry which is preliminary data.</text>
</comment>
<gene>
    <name evidence="2" type="ORF">NHX12_028577</name>
</gene>
<accession>A0A9Q0INX4</accession>
<organism evidence="2 3">
    <name type="scientific">Muraenolepis orangiensis</name>
    <name type="common">Patagonian moray cod</name>
    <dbReference type="NCBI Taxonomy" id="630683"/>
    <lineage>
        <taxon>Eukaryota</taxon>
        <taxon>Metazoa</taxon>
        <taxon>Chordata</taxon>
        <taxon>Craniata</taxon>
        <taxon>Vertebrata</taxon>
        <taxon>Euteleostomi</taxon>
        <taxon>Actinopterygii</taxon>
        <taxon>Neopterygii</taxon>
        <taxon>Teleostei</taxon>
        <taxon>Neoteleostei</taxon>
        <taxon>Acanthomorphata</taxon>
        <taxon>Zeiogadaria</taxon>
        <taxon>Gadariae</taxon>
        <taxon>Gadiformes</taxon>
        <taxon>Muraenolepidoidei</taxon>
        <taxon>Muraenolepididae</taxon>
        <taxon>Muraenolepis</taxon>
    </lineage>
</organism>
<dbReference type="AlphaFoldDB" id="A0A9Q0INX4"/>
<protein>
    <submittedName>
        <fullName evidence="2">Uncharacterized protein</fullName>
    </submittedName>
</protein>
<feature type="compositionally biased region" description="Basic and acidic residues" evidence="1">
    <location>
        <begin position="24"/>
        <end position="33"/>
    </location>
</feature>
<reference evidence="2" key="1">
    <citation type="submission" date="2022-07" db="EMBL/GenBank/DDBJ databases">
        <title>Chromosome-level genome of Muraenolepis orangiensis.</title>
        <authorList>
            <person name="Kim J."/>
        </authorList>
    </citation>
    <scope>NUCLEOTIDE SEQUENCE</scope>
    <source>
        <strain evidence="2">KU_S4_2022</strain>
        <tissue evidence="2">Muscle</tissue>
    </source>
</reference>
<dbReference type="Proteomes" id="UP001148018">
    <property type="component" value="Unassembled WGS sequence"/>
</dbReference>
<proteinExistence type="predicted"/>
<feature type="region of interest" description="Disordered" evidence="1">
    <location>
        <begin position="1"/>
        <end position="70"/>
    </location>
</feature>
<evidence type="ECO:0000313" key="3">
    <source>
        <dbReference type="Proteomes" id="UP001148018"/>
    </source>
</evidence>
<feature type="non-terminal residue" evidence="2">
    <location>
        <position position="1"/>
    </location>
</feature>
<evidence type="ECO:0000256" key="1">
    <source>
        <dbReference type="SAM" id="MobiDB-lite"/>
    </source>
</evidence>
<keyword evidence="3" id="KW-1185">Reference proteome</keyword>
<dbReference type="EMBL" id="JANIIK010000044">
    <property type="protein sequence ID" value="KAJ3603836.1"/>
    <property type="molecule type" value="Genomic_DNA"/>
</dbReference>
<sequence length="70" mass="7122">MTSAGRGAARYNSAISPATAPRGEGGRSSDPTHFHMSTRPLTELPRLGPGATPATPLSGGTLDELYGGLQ</sequence>
<evidence type="ECO:0000313" key="2">
    <source>
        <dbReference type="EMBL" id="KAJ3603836.1"/>
    </source>
</evidence>
<name>A0A9Q0INX4_9TELE</name>